<dbReference type="SUPFAM" id="SSF55874">
    <property type="entry name" value="ATPase domain of HSP90 chaperone/DNA topoisomerase II/histidine kinase"/>
    <property type="match status" value="1"/>
</dbReference>
<dbReference type="Pfam" id="PF00512">
    <property type="entry name" value="HisKA"/>
    <property type="match status" value="1"/>
</dbReference>
<dbReference type="OrthoDB" id="9809766at2"/>
<comment type="subcellular location">
    <subcellularLocation>
        <location evidence="2">Membrane</location>
        <topology evidence="2">Multi-pass membrane protein</topology>
    </subcellularLocation>
</comment>
<dbReference type="InterPro" id="IPR036890">
    <property type="entry name" value="HATPase_C_sf"/>
</dbReference>
<dbReference type="Pfam" id="PF02518">
    <property type="entry name" value="HATPase_c"/>
    <property type="match status" value="1"/>
</dbReference>
<proteinExistence type="predicted"/>
<sequence length="463" mass="50375">MKVSLQKRLTWILLALTLFAWVASAAVTYFYSSRALLEQVDRQLEQYADLVTYISRVFARQLAQGQPLYEAWSGHDYDQAHLQPILIEGLDSEGIAPAINVWEGGSMIALVEGSPRFQQPSTEGLGYLELDGGANQWRTLSRWDDTTALWIQVGIELGSARRDMLGTLGSALMPLLIVLPLTIALLYLGVFRGLLPLRSLAEQISQRKPGLLDPVATEDVPEELSAVVSSLNDLFGRLALAMESEQRFTANAAHELLTPLAAIKTEVQLCQRQLSDGPAVNMLQRITERVDRAGHTVEQLLTLARVDPDAPVGTGPVRFDELLTEVIAENAHLAADRGLEVSVQDLTPATLQGNSEALAILMRNLLVNAFRYSSGDPVVKISLALRQNEVILAVCNDCMPLSAAEHERLCDRFYRVPGSAGLGAGLGLSIVSRIAALHGARLETGAGDAGRGFCARVYFPQAD</sequence>
<evidence type="ECO:0000256" key="2">
    <source>
        <dbReference type="ARBA" id="ARBA00004141"/>
    </source>
</evidence>
<keyword evidence="11" id="KW-0902">Two-component regulatory system</keyword>
<organism evidence="14 15">
    <name type="scientific">Pseudohalioglobus lutimaris</name>
    <dbReference type="NCBI Taxonomy" id="1737061"/>
    <lineage>
        <taxon>Bacteria</taxon>
        <taxon>Pseudomonadati</taxon>
        <taxon>Pseudomonadota</taxon>
        <taxon>Gammaproteobacteria</taxon>
        <taxon>Cellvibrionales</taxon>
        <taxon>Halieaceae</taxon>
        <taxon>Pseudohalioglobus</taxon>
    </lineage>
</organism>
<dbReference type="Gene3D" id="1.10.287.130">
    <property type="match status" value="1"/>
</dbReference>
<evidence type="ECO:0000256" key="5">
    <source>
        <dbReference type="ARBA" id="ARBA00022679"/>
    </source>
</evidence>
<evidence type="ECO:0000256" key="12">
    <source>
        <dbReference type="SAM" id="Phobius"/>
    </source>
</evidence>
<evidence type="ECO:0000256" key="3">
    <source>
        <dbReference type="ARBA" id="ARBA00012438"/>
    </source>
</evidence>
<evidence type="ECO:0000256" key="9">
    <source>
        <dbReference type="ARBA" id="ARBA00022840"/>
    </source>
</evidence>
<keyword evidence="5" id="KW-0808">Transferase</keyword>
<dbReference type="GO" id="GO:0005524">
    <property type="term" value="F:ATP binding"/>
    <property type="evidence" value="ECO:0007669"/>
    <property type="project" value="UniProtKB-KW"/>
</dbReference>
<evidence type="ECO:0000313" key="14">
    <source>
        <dbReference type="EMBL" id="PLW69145.1"/>
    </source>
</evidence>
<dbReference type="EC" id="2.7.13.3" evidence="3"/>
<keyword evidence="12" id="KW-0472">Membrane</keyword>
<evidence type="ECO:0000256" key="4">
    <source>
        <dbReference type="ARBA" id="ARBA00022553"/>
    </source>
</evidence>
<dbReference type="InterPro" id="IPR005467">
    <property type="entry name" value="His_kinase_dom"/>
</dbReference>
<evidence type="ECO:0000256" key="11">
    <source>
        <dbReference type="ARBA" id="ARBA00023012"/>
    </source>
</evidence>
<dbReference type="InterPro" id="IPR036097">
    <property type="entry name" value="HisK_dim/P_sf"/>
</dbReference>
<dbReference type="PROSITE" id="PS50109">
    <property type="entry name" value="HIS_KIN"/>
    <property type="match status" value="1"/>
</dbReference>
<dbReference type="CDD" id="cd00082">
    <property type="entry name" value="HisKA"/>
    <property type="match status" value="1"/>
</dbReference>
<dbReference type="InterPro" id="IPR003661">
    <property type="entry name" value="HisK_dim/P_dom"/>
</dbReference>
<dbReference type="InterPro" id="IPR003594">
    <property type="entry name" value="HATPase_dom"/>
</dbReference>
<reference evidence="14 15" key="1">
    <citation type="submission" date="2018-01" db="EMBL/GenBank/DDBJ databases">
        <title>The draft genome sequence of Halioglobus lutimaris HF004.</title>
        <authorList>
            <person name="Du Z.-J."/>
            <person name="Shi M.-J."/>
        </authorList>
    </citation>
    <scope>NUCLEOTIDE SEQUENCE [LARGE SCALE GENOMIC DNA]</scope>
    <source>
        <strain evidence="14 15">HF004</strain>
    </source>
</reference>
<evidence type="ECO:0000256" key="10">
    <source>
        <dbReference type="ARBA" id="ARBA00022989"/>
    </source>
</evidence>
<dbReference type="PANTHER" id="PTHR45436:SF14">
    <property type="entry name" value="SENSOR PROTEIN QSEC"/>
    <property type="match status" value="1"/>
</dbReference>
<dbReference type="AlphaFoldDB" id="A0A2N5X3S3"/>
<dbReference type="SMART" id="SM00387">
    <property type="entry name" value="HATPase_c"/>
    <property type="match status" value="1"/>
</dbReference>
<keyword evidence="6 12" id="KW-0812">Transmembrane</keyword>
<keyword evidence="4" id="KW-0597">Phosphoprotein</keyword>
<name>A0A2N5X3S3_9GAMM</name>
<evidence type="ECO:0000313" key="15">
    <source>
        <dbReference type="Proteomes" id="UP000235005"/>
    </source>
</evidence>
<comment type="catalytic activity">
    <reaction evidence="1">
        <text>ATP + protein L-histidine = ADP + protein N-phospho-L-histidine.</text>
        <dbReference type="EC" id="2.7.13.3"/>
    </reaction>
</comment>
<gene>
    <name evidence="14" type="ORF">C0039_08770</name>
</gene>
<protein>
    <recommendedName>
        <fullName evidence="3">histidine kinase</fullName>
        <ecNumber evidence="3">2.7.13.3</ecNumber>
    </recommendedName>
</protein>
<keyword evidence="8" id="KW-0418">Kinase</keyword>
<dbReference type="EMBL" id="PKUS01000008">
    <property type="protein sequence ID" value="PLW69145.1"/>
    <property type="molecule type" value="Genomic_DNA"/>
</dbReference>
<dbReference type="SMART" id="SM00388">
    <property type="entry name" value="HisKA"/>
    <property type="match status" value="1"/>
</dbReference>
<keyword evidence="10 12" id="KW-1133">Transmembrane helix</keyword>
<feature type="domain" description="Histidine kinase" evidence="13">
    <location>
        <begin position="251"/>
        <end position="463"/>
    </location>
</feature>
<dbReference type="PANTHER" id="PTHR45436">
    <property type="entry name" value="SENSOR HISTIDINE KINASE YKOH"/>
    <property type="match status" value="1"/>
</dbReference>
<dbReference type="RefSeq" id="WP_075999924.1">
    <property type="nucleotide sequence ID" value="NZ_PKUS01000008.1"/>
</dbReference>
<dbReference type="GO" id="GO:0000155">
    <property type="term" value="F:phosphorelay sensor kinase activity"/>
    <property type="evidence" value="ECO:0007669"/>
    <property type="project" value="InterPro"/>
</dbReference>
<evidence type="ECO:0000256" key="8">
    <source>
        <dbReference type="ARBA" id="ARBA00022777"/>
    </source>
</evidence>
<dbReference type="GO" id="GO:0005886">
    <property type="term" value="C:plasma membrane"/>
    <property type="evidence" value="ECO:0007669"/>
    <property type="project" value="TreeGrafter"/>
</dbReference>
<keyword evidence="9" id="KW-0067">ATP-binding</keyword>
<dbReference type="Gene3D" id="3.30.565.10">
    <property type="entry name" value="Histidine kinase-like ATPase, C-terminal domain"/>
    <property type="match status" value="1"/>
</dbReference>
<dbReference type="InterPro" id="IPR050428">
    <property type="entry name" value="TCS_sensor_his_kinase"/>
</dbReference>
<keyword evidence="15" id="KW-1185">Reference proteome</keyword>
<feature type="transmembrane region" description="Helical" evidence="12">
    <location>
        <begin position="171"/>
        <end position="190"/>
    </location>
</feature>
<evidence type="ECO:0000256" key="7">
    <source>
        <dbReference type="ARBA" id="ARBA00022741"/>
    </source>
</evidence>
<evidence type="ECO:0000256" key="1">
    <source>
        <dbReference type="ARBA" id="ARBA00000085"/>
    </source>
</evidence>
<accession>A0A2N5X3S3</accession>
<dbReference type="Proteomes" id="UP000235005">
    <property type="component" value="Unassembled WGS sequence"/>
</dbReference>
<dbReference type="SUPFAM" id="SSF47384">
    <property type="entry name" value="Homodimeric domain of signal transducing histidine kinase"/>
    <property type="match status" value="1"/>
</dbReference>
<comment type="caution">
    <text evidence="14">The sequence shown here is derived from an EMBL/GenBank/DDBJ whole genome shotgun (WGS) entry which is preliminary data.</text>
</comment>
<evidence type="ECO:0000259" key="13">
    <source>
        <dbReference type="PROSITE" id="PS50109"/>
    </source>
</evidence>
<evidence type="ECO:0000256" key="6">
    <source>
        <dbReference type="ARBA" id="ARBA00022692"/>
    </source>
</evidence>
<keyword evidence="7" id="KW-0547">Nucleotide-binding</keyword>